<feature type="repeat" description="PPR" evidence="3">
    <location>
        <begin position="386"/>
        <end position="420"/>
    </location>
</feature>
<reference evidence="4 5" key="1">
    <citation type="journal article" date="2020" name="IScience">
        <title>Genome Sequencing of the Endangered Kingdonia uniflora (Circaeasteraceae, Ranunculales) Reveals Potential Mechanisms of Evolutionary Specialization.</title>
        <authorList>
            <person name="Sun Y."/>
            <person name="Deng T."/>
            <person name="Zhang A."/>
            <person name="Moore M.J."/>
            <person name="Landis J.B."/>
            <person name="Lin N."/>
            <person name="Zhang H."/>
            <person name="Zhang X."/>
            <person name="Huang J."/>
            <person name="Zhang X."/>
            <person name="Sun H."/>
            <person name="Wang H."/>
        </authorList>
    </citation>
    <scope>NUCLEOTIDE SEQUENCE [LARGE SCALE GENOMIC DNA]</scope>
    <source>
        <strain evidence="4">TB1705</strain>
        <tissue evidence="4">Leaf</tissue>
    </source>
</reference>
<dbReference type="AlphaFoldDB" id="A0A7J7NL59"/>
<name>A0A7J7NL59_9MAGN</name>
<dbReference type="Pfam" id="PF13041">
    <property type="entry name" value="PPR_2"/>
    <property type="match status" value="5"/>
</dbReference>
<evidence type="ECO:0008006" key="6">
    <source>
        <dbReference type="Google" id="ProtNLM"/>
    </source>
</evidence>
<dbReference type="Proteomes" id="UP000541444">
    <property type="component" value="Unassembled WGS sequence"/>
</dbReference>
<comment type="caution">
    <text evidence="4">The sequence shown here is derived from an EMBL/GenBank/DDBJ whole genome shotgun (WGS) entry which is preliminary data.</text>
</comment>
<comment type="similarity">
    <text evidence="1">Belongs to the PPR family. P subfamily.</text>
</comment>
<feature type="repeat" description="PPR" evidence="3">
    <location>
        <begin position="592"/>
        <end position="626"/>
    </location>
</feature>
<feature type="repeat" description="PPR" evidence="3">
    <location>
        <begin position="316"/>
        <end position="350"/>
    </location>
</feature>
<feature type="repeat" description="PPR" evidence="3">
    <location>
        <begin position="199"/>
        <end position="233"/>
    </location>
</feature>
<feature type="repeat" description="PPR" evidence="3">
    <location>
        <begin position="557"/>
        <end position="591"/>
    </location>
</feature>
<feature type="repeat" description="PPR" evidence="3">
    <location>
        <begin position="351"/>
        <end position="385"/>
    </location>
</feature>
<proteinExistence type="inferred from homology"/>
<dbReference type="Gene3D" id="1.25.40.10">
    <property type="entry name" value="Tetratricopeptide repeat domain"/>
    <property type="match status" value="6"/>
</dbReference>
<dbReference type="PROSITE" id="PS51375">
    <property type="entry name" value="PPR"/>
    <property type="match status" value="15"/>
</dbReference>
<evidence type="ECO:0000256" key="2">
    <source>
        <dbReference type="ARBA" id="ARBA00022737"/>
    </source>
</evidence>
<feature type="repeat" description="PPR" evidence="3">
    <location>
        <begin position="522"/>
        <end position="556"/>
    </location>
</feature>
<organism evidence="4 5">
    <name type="scientific">Kingdonia uniflora</name>
    <dbReference type="NCBI Taxonomy" id="39325"/>
    <lineage>
        <taxon>Eukaryota</taxon>
        <taxon>Viridiplantae</taxon>
        <taxon>Streptophyta</taxon>
        <taxon>Embryophyta</taxon>
        <taxon>Tracheophyta</taxon>
        <taxon>Spermatophyta</taxon>
        <taxon>Magnoliopsida</taxon>
        <taxon>Ranunculales</taxon>
        <taxon>Circaeasteraceae</taxon>
        <taxon>Kingdonia</taxon>
    </lineage>
</organism>
<feature type="repeat" description="PPR" evidence="3">
    <location>
        <begin position="164"/>
        <end position="198"/>
    </location>
</feature>
<feature type="repeat" description="PPR" evidence="3">
    <location>
        <begin position="904"/>
        <end position="938"/>
    </location>
</feature>
<evidence type="ECO:0000313" key="4">
    <source>
        <dbReference type="EMBL" id="KAF6167668.1"/>
    </source>
</evidence>
<keyword evidence="5" id="KW-1185">Reference proteome</keyword>
<feature type="repeat" description="PPR" evidence="3">
    <location>
        <begin position="869"/>
        <end position="903"/>
    </location>
</feature>
<feature type="repeat" description="PPR" evidence="3">
    <location>
        <begin position="662"/>
        <end position="696"/>
    </location>
</feature>
<accession>A0A7J7NL59</accession>
<evidence type="ECO:0000256" key="3">
    <source>
        <dbReference type="PROSITE-ProRule" id="PRU00708"/>
    </source>
</evidence>
<dbReference type="PANTHER" id="PTHR47447:SF21">
    <property type="entry name" value="PENTACOTRIPEPTIDE-REPEAT REGION OF PRORP DOMAIN-CONTAINING PROTEIN"/>
    <property type="match status" value="1"/>
</dbReference>
<protein>
    <recommendedName>
        <fullName evidence="6">Pentatricopeptide repeat-containing protein</fullName>
    </recommendedName>
</protein>
<feature type="repeat" description="PPR" evidence="3">
    <location>
        <begin position="421"/>
        <end position="455"/>
    </location>
</feature>
<feature type="repeat" description="PPR" evidence="3">
    <location>
        <begin position="627"/>
        <end position="661"/>
    </location>
</feature>
<feature type="repeat" description="PPR" evidence="3">
    <location>
        <begin position="766"/>
        <end position="800"/>
    </location>
</feature>
<evidence type="ECO:0000256" key="1">
    <source>
        <dbReference type="ARBA" id="ARBA00007626"/>
    </source>
</evidence>
<sequence>MLCGSSLGHENFQNPIIISSSSHQCKLQSHFISRVSLGFPIHKTNKLFILFNFPNYQTLTNTPHVNPITRVSLGFKLHCYRKIVVYETTSCKNGGKRSKKGYGGSLPSILQGLEFDENVDKTLSLYVGKLNPKEQTVILKEQRDWRRVVGVFRWLKSQKDYLPNVIHYNVVLRALGRAQKLDELRLCWIEMARDGVFPTNHTYGMLVDVYAKAGLAKEALLWVRHMKQRNLFPDEVTMATVVRVLKNAGEFDKADRFYKDWCIGRVELDGLDLDSADDNWSGIGSHFLSTELFKSGGRMPPAAPVETVSTVRKPRLAATYNALIDLYAKAGRLKDASFTFGEMLKSSVAPDTVTFNTMIFICGTHGDLSEAEALLIKMEERGISPDTKTYNIFLSLHARAGNIDAALMWYRKIREVGLFPDDVTYRVVIRILCERNMFCEVEDVIKEMEKLGVYLDEHSLPVVIRMYAGEGLIDRAKVIFQNFQLRGGMSPKTYAAIIDAYADKGIWTEAEAIFFGKKEKKDVVEYNVMIKAYGKSKLYDRALSLFKSMRSNGTWPDECTYNSLIQMLSGGDLVDLATDFLFEMQEAGFKPLCATFSAIIASNIRLGKISDAVDVYEEMLRAGVKPSEHAYGSLINGYAEAGNVEEALRYFHEMEEFGISTNQIVLTSLIKAYSKVGCLEGTQKMYEKMRDLEGGPDVVASNCMISLYADLGLVSEAKLIFDTLRENGQADVVSFATMMYLYRSMGMLDKAIDVAQEMQESTMLRDCASFNALLESHATNGQLRECGELLHQMITRNITPDDGTVRVMITLMKKCGAPIEAVTQLESSYQGENRHAKQAIITFVFSILGMHDFALDSCGKFTKADMDLESFVYNVAIYAYGSSGNVDKALRIFMKMKDEGLGPDLITYIHLVVCYGKAGMVEGLKRIYSQMKYGEIEPNESLFRAIIDAYKHANRNDLAELASQEMRFIVDKEEQPDLESEDPERFSDHLQEMDAMIG</sequence>
<dbReference type="EMBL" id="JACGCM010000723">
    <property type="protein sequence ID" value="KAF6167668.1"/>
    <property type="molecule type" value="Genomic_DNA"/>
</dbReference>
<dbReference type="OrthoDB" id="185373at2759"/>
<keyword evidence="2" id="KW-0677">Repeat</keyword>
<dbReference type="PANTHER" id="PTHR47447">
    <property type="entry name" value="OS03G0856100 PROTEIN"/>
    <property type="match status" value="1"/>
</dbReference>
<feature type="repeat" description="PPR" evidence="3">
    <location>
        <begin position="731"/>
        <end position="765"/>
    </location>
</feature>
<dbReference type="NCBIfam" id="TIGR00756">
    <property type="entry name" value="PPR"/>
    <property type="match status" value="11"/>
</dbReference>
<gene>
    <name evidence="4" type="ORF">GIB67_031251</name>
</gene>
<dbReference type="InterPro" id="IPR002885">
    <property type="entry name" value="PPR_rpt"/>
</dbReference>
<dbReference type="SUPFAM" id="SSF48452">
    <property type="entry name" value="TPR-like"/>
    <property type="match status" value="2"/>
</dbReference>
<dbReference type="InterPro" id="IPR011990">
    <property type="entry name" value="TPR-like_helical_dom_sf"/>
</dbReference>
<dbReference type="Pfam" id="PF01535">
    <property type="entry name" value="PPR"/>
    <property type="match status" value="6"/>
</dbReference>
<evidence type="ECO:0000313" key="5">
    <source>
        <dbReference type="Proteomes" id="UP000541444"/>
    </source>
</evidence>